<dbReference type="CDD" id="cd00531">
    <property type="entry name" value="NTF2_like"/>
    <property type="match status" value="1"/>
</dbReference>
<protein>
    <recommendedName>
        <fullName evidence="3">SnoaL-like domain-containing protein</fullName>
    </recommendedName>
</protein>
<dbReference type="Proteomes" id="UP001500729">
    <property type="component" value="Unassembled WGS sequence"/>
</dbReference>
<organism evidence="1 2">
    <name type="scientific">Saccharopolyspora erythraea</name>
    <name type="common">Streptomyces erythraeus</name>
    <dbReference type="NCBI Taxonomy" id="1836"/>
    <lineage>
        <taxon>Bacteria</taxon>
        <taxon>Bacillati</taxon>
        <taxon>Actinomycetota</taxon>
        <taxon>Actinomycetes</taxon>
        <taxon>Pseudonocardiales</taxon>
        <taxon>Pseudonocardiaceae</taxon>
        <taxon>Saccharopolyspora</taxon>
    </lineage>
</organism>
<sequence length="133" mass="14222">MSETPAPFLTAWFEIMDSDDPARILDLISDDFEFSILFSTGGDGATDFSGGRPALEHYLEQRERGVLTHHLVAASSTGSDELFLGEVRRGGVPVASFVAAGRVGSSGRLERFLVGRSPGVRFGTGQHAARSAH</sequence>
<comment type="caution">
    <text evidence="1">The sequence shown here is derived from an EMBL/GenBank/DDBJ whole genome shotgun (WGS) entry which is preliminary data.</text>
</comment>
<dbReference type="SUPFAM" id="SSF54427">
    <property type="entry name" value="NTF2-like"/>
    <property type="match status" value="1"/>
</dbReference>
<accession>A0ABP3P3K6</accession>
<dbReference type="EMBL" id="BAAAGS010000073">
    <property type="protein sequence ID" value="GAA0557125.1"/>
    <property type="molecule type" value="Genomic_DNA"/>
</dbReference>
<keyword evidence="2" id="KW-1185">Reference proteome</keyword>
<dbReference type="RefSeq" id="WP_009950905.1">
    <property type="nucleotide sequence ID" value="NZ_BAAAGS010000073.1"/>
</dbReference>
<evidence type="ECO:0000313" key="2">
    <source>
        <dbReference type="Proteomes" id="UP001500729"/>
    </source>
</evidence>
<evidence type="ECO:0000313" key="1">
    <source>
        <dbReference type="EMBL" id="GAA0557125.1"/>
    </source>
</evidence>
<gene>
    <name evidence="1" type="ORF">GCM10009533_63420</name>
</gene>
<dbReference type="InterPro" id="IPR032710">
    <property type="entry name" value="NTF2-like_dom_sf"/>
</dbReference>
<evidence type="ECO:0008006" key="3">
    <source>
        <dbReference type="Google" id="ProtNLM"/>
    </source>
</evidence>
<reference evidence="2" key="1">
    <citation type="journal article" date="2019" name="Int. J. Syst. Evol. Microbiol.">
        <title>The Global Catalogue of Microorganisms (GCM) 10K type strain sequencing project: providing services to taxonomists for standard genome sequencing and annotation.</title>
        <authorList>
            <consortium name="The Broad Institute Genomics Platform"/>
            <consortium name="The Broad Institute Genome Sequencing Center for Infectious Disease"/>
            <person name="Wu L."/>
            <person name="Ma J."/>
        </authorList>
    </citation>
    <scope>NUCLEOTIDE SEQUENCE [LARGE SCALE GENOMIC DNA]</scope>
    <source>
        <strain evidence="2">JCM 10303</strain>
    </source>
</reference>
<name>A0ABP3P3K6_SACER</name>
<proteinExistence type="predicted"/>